<reference evidence="4 5" key="1">
    <citation type="submission" date="2024-11" db="EMBL/GenBank/DDBJ databases">
        <authorList>
            <person name="Heng Y.C."/>
            <person name="Lim A.C.H."/>
            <person name="Lee J.K.Y."/>
            <person name="Kittelmann S."/>
        </authorList>
    </citation>
    <scope>NUCLEOTIDE SEQUENCE [LARGE SCALE GENOMIC DNA]</scope>
    <source>
        <strain evidence="4 5">WILCCON 0185</strain>
    </source>
</reference>
<feature type="compositionally biased region" description="Low complexity" evidence="1">
    <location>
        <begin position="40"/>
        <end position="53"/>
    </location>
</feature>
<dbReference type="InterPro" id="IPR036249">
    <property type="entry name" value="Thioredoxin-like_sf"/>
</dbReference>
<dbReference type="InterPro" id="IPR017937">
    <property type="entry name" value="Thioredoxin_CS"/>
</dbReference>
<name>A0ABW8SZB0_9CLOT</name>
<keyword evidence="5" id="KW-1185">Reference proteome</keyword>
<feature type="region of interest" description="Disordered" evidence="1">
    <location>
        <begin position="35"/>
        <end position="60"/>
    </location>
</feature>
<dbReference type="PROSITE" id="PS00194">
    <property type="entry name" value="THIOREDOXIN_1"/>
    <property type="match status" value="1"/>
</dbReference>
<dbReference type="Proteomes" id="UP001623591">
    <property type="component" value="Unassembled WGS sequence"/>
</dbReference>
<dbReference type="Gene3D" id="3.40.30.10">
    <property type="entry name" value="Glutaredoxin"/>
    <property type="match status" value="1"/>
</dbReference>
<dbReference type="InterPro" id="IPR050553">
    <property type="entry name" value="Thioredoxin_ResA/DsbE_sf"/>
</dbReference>
<dbReference type="Pfam" id="PF00578">
    <property type="entry name" value="AhpC-TSA"/>
    <property type="match status" value="1"/>
</dbReference>
<keyword evidence="2" id="KW-0812">Transmembrane</keyword>
<protein>
    <submittedName>
        <fullName evidence="4">TlpA family protein disulfide reductase</fullName>
    </submittedName>
</protein>
<feature type="domain" description="Thioredoxin" evidence="3">
    <location>
        <begin position="63"/>
        <end position="200"/>
    </location>
</feature>
<feature type="transmembrane region" description="Helical" evidence="2">
    <location>
        <begin position="6"/>
        <end position="24"/>
    </location>
</feature>
<gene>
    <name evidence="4" type="ORF">ACJDUG_02000</name>
</gene>
<dbReference type="RefSeq" id="WP_406768200.1">
    <property type="nucleotide sequence ID" value="NZ_JBJHZZ010000001.1"/>
</dbReference>
<evidence type="ECO:0000313" key="5">
    <source>
        <dbReference type="Proteomes" id="UP001623591"/>
    </source>
</evidence>
<evidence type="ECO:0000256" key="2">
    <source>
        <dbReference type="SAM" id="Phobius"/>
    </source>
</evidence>
<keyword evidence="2" id="KW-1133">Transmembrane helix</keyword>
<proteinExistence type="predicted"/>
<dbReference type="EMBL" id="JBJHZZ010000001">
    <property type="protein sequence ID" value="MFL0245748.1"/>
    <property type="molecule type" value="Genomic_DNA"/>
</dbReference>
<dbReference type="PANTHER" id="PTHR42852:SF1">
    <property type="entry name" value="THIOREDOXIN-LIKE PROTEIN YNEN"/>
    <property type="match status" value="1"/>
</dbReference>
<accession>A0ABW8SZB0</accession>
<dbReference type="InterPro" id="IPR013766">
    <property type="entry name" value="Thioredoxin_domain"/>
</dbReference>
<keyword evidence="2" id="KW-0472">Membrane</keyword>
<comment type="caution">
    <text evidence="4">The sequence shown here is derived from an EMBL/GenBank/DDBJ whole genome shotgun (WGS) entry which is preliminary data.</text>
</comment>
<evidence type="ECO:0000313" key="4">
    <source>
        <dbReference type="EMBL" id="MFL0245748.1"/>
    </source>
</evidence>
<dbReference type="PROSITE" id="PS51352">
    <property type="entry name" value="THIOREDOXIN_2"/>
    <property type="match status" value="1"/>
</dbReference>
<dbReference type="PANTHER" id="PTHR42852">
    <property type="entry name" value="THIOL:DISULFIDE INTERCHANGE PROTEIN DSBE"/>
    <property type="match status" value="1"/>
</dbReference>
<evidence type="ECO:0000256" key="1">
    <source>
        <dbReference type="SAM" id="MobiDB-lite"/>
    </source>
</evidence>
<dbReference type="SUPFAM" id="SSF52833">
    <property type="entry name" value="Thioredoxin-like"/>
    <property type="match status" value="1"/>
</dbReference>
<organism evidence="4 5">
    <name type="scientific">Candidatus Clostridium stratigraminis</name>
    <dbReference type="NCBI Taxonomy" id="3381661"/>
    <lineage>
        <taxon>Bacteria</taxon>
        <taxon>Bacillati</taxon>
        <taxon>Bacillota</taxon>
        <taxon>Clostridia</taxon>
        <taxon>Eubacteriales</taxon>
        <taxon>Clostridiaceae</taxon>
        <taxon>Clostridium</taxon>
    </lineage>
</organism>
<sequence>MKKWIIALSIIIVVGGALFTLYNYNKTNLSNTNKESQVLNKSNTSTDDISNNSASPSSKFNIDIPRQKALDFKLKDLNGKEVSLSDFKGKRVFLNFFATWCGPCKSEMPEMEKLYEETKDSDLVILAVDLAESTETVRNFINNNNYNFKILLDSNNTAAEKYQISSIPTSYFIDKDGNILDKHIGSMNIEDMKIYIDKLK</sequence>
<dbReference type="InterPro" id="IPR000866">
    <property type="entry name" value="AhpC/TSA"/>
</dbReference>
<dbReference type="CDD" id="cd02966">
    <property type="entry name" value="TlpA_like_family"/>
    <property type="match status" value="1"/>
</dbReference>
<evidence type="ECO:0000259" key="3">
    <source>
        <dbReference type="PROSITE" id="PS51352"/>
    </source>
</evidence>